<proteinExistence type="inferred from homology"/>
<reference evidence="8 9" key="1">
    <citation type="journal article" date="2023" name="bioRxiv">
        <title>Conserved and derived expression patterns and positive selection on dental genes reveal complex evolutionary context of ever-growing rodent molars.</title>
        <authorList>
            <person name="Calamari Z.T."/>
            <person name="Song A."/>
            <person name="Cohen E."/>
            <person name="Akter M."/>
            <person name="Roy R.D."/>
            <person name="Hallikas O."/>
            <person name="Christensen M.M."/>
            <person name="Li P."/>
            <person name="Marangoni P."/>
            <person name="Jernvall J."/>
            <person name="Klein O.D."/>
        </authorList>
    </citation>
    <scope>NUCLEOTIDE SEQUENCE [LARGE SCALE GENOMIC DNA]</scope>
    <source>
        <strain evidence="8">V071</strain>
    </source>
</reference>
<dbReference type="GO" id="GO:0006611">
    <property type="term" value="P:protein export from nucleus"/>
    <property type="evidence" value="ECO:0007669"/>
    <property type="project" value="TreeGrafter"/>
</dbReference>
<sequence length="142" mass="16508">MLIGLARDLRGIAFALNTKTSYTMLFDWMYPAYLPVLQRAIERWYGEPACTTPILKLLAELMQNRSQRLNFDVSSPNGILLFREASKMICTYGKYLSPHWSLQYALTCFWKERGSLFHSFEPPYLCEFVSWVIVQEVGPLPE</sequence>
<accession>A0AAW0INV9</accession>
<evidence type="ECO:0000256" key="7">
    <source>
        <dbReference type="ARBA" id="ARBA00023242"/>
    </source>
</evidence>
<evidence type="ECO:0000256" key="4">
    <source>
        <dbReference type="ARBA" id="ARBA00022448"/>
    </source>
</evidence>
<dbReference type="GO" id="GO:0005643">
    <property type="term" value="C:nuclear pore"/>
    <property type="evidence" value="ECO:0007669"/>
    <property type="project" value="TreeGrafter"/>
</dbReference>
<dbReference type="AlphaFoldDB" id="A0AAW0INV9"/>
<evidence type="ECO:0000313" key="8">
    <source>
        <dbReference type="EMBL" id="KAK7815979.1"/>
    </source>
</evidence>
<evidence type="ECO:0000256" key="3">
    <source>
        <dbReference type="ARBA" id="ARBA00009466"/>
    </source>
</evidence>
<dbReference type="EMBL" id="JBBHLL010000107">
    <property type="protein sequence ID" value="KAK7815979.1"/>
    <property type="molecule type" value="Genomic_DNA"/>
</dbReference>
<dbReference type="InterPro" id="IPR044189">
    <property type="entry name" value="XPO4/7-like"/>
</dbReference>
<evidence type="ECO:0000256" key="5">
    <source>
        <dbReference type="ARBA" id="ARBA00022490"/>
    </source>
</evidence>
<evidence type="ECO:0000313" key="9">
    <source>
        <dbReference type="Proteomes" id="UP001488838"/>
    </source>
</evidence>
<comment type="similarity">
    <text evidence="3">Belongs to the exportin family.</text>
</comment>
<organism evidence="8 9">
    <name type="scientific">Myodes glareolus</name>
    <name type="common">Bank vole</name>
    <name type="synonym">Clethrionomys glareolus</name>
    <dbReference type="NCBI Taxonomy" id="447135"/>
    <lineage>
        <taxon>Eukaryota</taxon>
        <taxon>Metazoa</taxon>
        <taxon>Chordata</taxon>
        <taxon>Craniata</taxon>
        <taxon>Vertebrata</taxon>
        <taxon>Euteleostomi</taxon>
        <taxon>Mammalia</taxon>
        <taxon>Eutheria</taxon>
        <taxon>Euarchontoglires</taxon>
        <taxon>Glires</taxon>
        <taxon>Rodentia</taxon>
        <taxon>Myomorpha</taxon>
        <taxon>Muroidea</taxon>
        <taxon>Cricetidae</taxon>
        <taxon>Arvicolinae</taxon>
        <taxon>Myodes</taxon>
    </lineage>
</organism>
<comment type="caution">
    <text evidence="8">The sequence shown here is derived from an EMBL/GenBank/DDBJ whole genome shotgun (WGS) entry which is preliminary data.</text>
</comment>
<dbReference type="PANTHER" id="PTHR12596:SF8">
    <property type="entry name" value="RAN-BINDING PROTEIN 17"/>
    <property type="match status" value="1"/>
</dbReference>
<dbReference type="GO" id="GO:0005737">
    <property type="term" value="C:cytoplasm"/>
    <property type="evidence" value="ECO:0007669"/>
    <property type="project" value="UniProtKB-SubCell"/>
</dbReference>
<dbReference type="Proteomes" id="UP001488838">
    <property type="component" value="Unassembled WGS sequence"/>
</dbReference>
<keyword evidence="4" id="KW-0813">Transport</keyword>
<keyword evidence="6" id="KW-0653">Protein transport</keyword>
<dbReference type="GO" id="GO:0005049">
    <property type="term" value="F:nuclear export signal receptor activity"/>
    <property type="evidence" value="ECO:0007669"/>
    <property type="project" value="InterPro"/>
</dbReference>
<name>A0AAW0INV9_MYOGA</name>
<keyword evidence="5" id="KW-0963">Cytoplasm</keyword>
<dbReference type="PANTHER" id="PTHR12596">
    <property type="entry name" value="EXPORTIN 4,7-RELATED"/>
    <property type="match status" value="1"/>
</dbReference>
<comment type="subcellular location">
    <subcellularLocation>
        <location evidence="2">Cytoplasm</location>
    </subcellularLocation>
    <subcellularLocation>
        <location evidence="1">Nucleus</location>
    </subcellularLocation>
</comment>
<evidence type="ECO:0000256" key="6">
    <source>
        <dbReference type="ARBA" id="ARBA00022927"/>
    </source>
</evidence>
<keyword evidence="7" id="KW-0539">Nucleus</keyword>
<evidence type="ECO:0000256" key="2">
    <source>
        <dbReference type="ARBA" id="ARBA00004496"/>
    </source>
</evidence>
<protein>
    <submittedName>
        <fullName evidence="8">Uncharacterized protein</fullName>
    </submittedName>
</protein>
<keyword evidence="9" id="KW-1185">Reference proteome</keyword>
<evidence type="ECO:0000256" key="1">
    <source>
        <dbReference type="ARBA" id="ARBA00004123"/>
    </source>
</evidence>
<gene>
    <name evidence="8" type="ORF">U0070_014192</name>
</gene>